<protein>
    <submittedName>
        <fullName evidence="1">Uncharacterized protein</fullName>
    </submittedName>
</protein>
<reference evidence="2" key="2">
    <citation type="journal article" date="2019" name="Mol. Plant Microbe Interact.">
        <title>Genome sequence resources for four phytopathogenic fungi from the Colletotrichum orbiculare species complex.</title>
        <authorList>
            <person name="Gan P."/>
            <person name="Tsushima A."/>
            <person name="Narusaka M."/>
            <person name="Narusaka Y."/>
            <person name="Takano Y."/>
            <person name="Kubo Y."/>
            <person name="Shirasu K."/>
        </authorList>
    </citation>
    <scope>GENOME REANNOTATION</scope>
    <source>
        <strain evidence="2">104-T / ATCC 96160 / CBS 514.97 / LARS 414 / MAFF 240422</strain>
    </source>
</reference>
<proteinExistence type="predicted"/>
<evidence type="ECO:0000313" key="2">
    <source>
        <dbReference type="Proteomes" id="UP000014480"/>
    </source>
</evidence>
<dbReference type="Proteomes" id="UP000014480">
    <property type="component" value="Unassembled WGS sequence"/>
</dbReference>
<accession>A0A484FHW6</accession>
<evidence type="ECO:0000313" key="1">
    <source>
        <dbReference type="EMBL" id="TDZ17276.1"/>
    </source>
</evidence>
<gene>
    <name evidence="1" type="ORF">Cob_v009861</name>
</gene>
<keyword evidence="2" id="KW-1185">Reference proteome</keyword>
<organism evidence="1 2">
    <name type="scientific">Colletotrichum orbiculare (strain 104-T / ATCC 96160 / CBS 514.97 / LARS 414 / MAFF 240422)</name>
    <name type="common">Cucumber anthracnose fungus</name>
    <name type="synonym">Colletotrichum lagenarium</name>
    <dbReference type="NCBI Taxonomy" id="1213857"/>
    <lineage>
        <taxon>Eukaryota</taxon>
        <taxon>Fungi</taxon>
        <taxon>Dikarya</taxon>
        <taxon>Ascomycota</taxon>
        <taxon>Pezizomycotina</taxon>
        <taxon>Sordariomycetes</taxon>
        <taxon>Hypocreomycetidae</taxon>
        <taxon>Glomerellales</taxon>
        <taxon>Glomerellaceae</taxon>
        <taxon>Colletotrichum</taxon>
        <taxon>Colletotrichum orbiculare species complex</taxon>
    </lineage>
</organism>
<comment type="caution">
    <text evidence="1">The sequence shown here is derived from an EMBL/GenBank/DDBJ whole genome shotgun (WGS) entry which is preliminary data.</text>
</comment>
<sequence length="74" mass="7800">MGDGVSRRGDLATLYSLCSACGGRCVCWSLFIGPTELADAPLAAPALRLPQYHSTPSTTCLTAYMAAMWEGLTT</sequence>
<name>A0A484FHW6_COLOR</name>
<reference evidence="2" key="1">
    <citation type="journal article" date="2013" name="New Phytol.">
        <title>Comparative genomic and transcriptomic analyses reveal the hemibiotrophic stage shift of Colletotrichum fungi.</title>
        <authorList>
            <person name="Gan P."/>
            <person name="Ikeda K."/>
            <person name="Irieda H."/>
            <person name="Narusaka M."/>
            <person name="O'Connell R.J."/>
            <person name="Narusaka Y."/>
            <person name="Takano Y."/>
            <person name="Kubo Y."/>
            <person name="Shirasu K."/>
        </authorList>
    </citation>
    <scope>NUCLEOTIDE SEQUENCE [LARGE SCALE GENOMIC DNA]</scope>
    <source>
        <strain evidence="2">104-T / ATCC 96160 / CBS 514.97 / LARS 414 / MAFF 240422</strain>
    </source>
</reference>
<dbReference type="AlphaFoldDB" id="A0A484FHW6"/>
<dbReference type="EMBL" id="AMCV02000031">
    <property type="protein sequence ID" value="TDZ17276.1"/>
    <property type="molecule type" value="Genomic_DNA"/>
</dbReference>